<dbReference type="Proteomes" id="UP000576209">
    <property type="component" value="Unassembled WGS sequence"/>
</dbReference>
<dbReference type="PROSITE" id="PS00671">
    <property type="entry name" value="D_2_HYDROXYACID_DH_3"/>
    <property type="match status" value="1"/>
</dbReference>
<dbReference type="InterPro" id="IPR050223">
    <property type="entry name" value="D-isomer_2-hydroxyacid_DH"/>
</dbReference>
<evidence type="ECO:0000313" key="4">
    <source>
        <dbReference type="EMBL" id="MBB4080503.1"/>
    </source>
</evidence>
<keyword evidence="2" id="KW-0520">NAD</keyword>
<gene>
    <name evidence="4" type="ORF">GGR28_003137</name>
</gene>
<dbReference type="EMBL" id="JACIFF010000008">
    <property type="protein sequence ID" value="MBB4080503.1"/>
    <property type="molecule type" value="Genomic_DNA"/>
</dbReference>
<dbReference type="AlphaFoldDB" id="A0A840E987"/>
<proteinExistence type="predicted"/>
<keyword evidence="1" id="KW-0560">Oxidoreductase</keyword>
<sequence length="302" mass="32893">MKPVVYILESVDERALSRLPTDRFTIVMPGEEPEDFAAVRAIVVRGKEQVDRALIDRCPHLSVIVRNGVGVNNIDVDYATARGIQVLNVPGANADTVAEHTIGLMLMLVRGMYRLVREVKQGNWNYRDAYAGQELRQLKLGIIGMGDIGQKVGGIAGAMGMKISGASRNQIQRERVLADSDVVSLHVPLTDQTRDMIDAAALSRMKPGAFLINTARGEVVDAQALLEALESGHLGGYGSDLMVAADDDLRQRLLDHPKVLITPHAASLTALTFFELSDRGLRHVADHLGGVEVEAVYRVNEV</sequence>
<dbReference type="InterPro" id="IPR006140">
    <property type="entry name" value="D-isomer_DH_NAD-bd"/>
</dbReference>
<dbReference type="GO" id="GO:0051287">
    <property type="term" value="F:NAD binding"/>
    <property type="evidence" value="ECO:0007669"/>
    <property type="project" value="InterPro"/>
</dbReference>
<dbReference type="InterPro" id="IPR036291">
    <property type="entry name" value="NAD(P)-bd_dom_sf"/>
</dbReference>
<evidence type="ECO:0000256" key="2">
    <source>
        <dbReference type="ARBA" id="ARBA00023027"/>
    </source>
</evidence>
<organism evidence="4 5">
    <name type="scientific">Neolewinella aquimaris</name>
    <dbReference type="NCBI Taxonomy" id="1835722"/>
    <lineage>
        <taxon>Bacteria</taxon>
        <taxon>Pseudomonadati</taxon>
        <taxon>Bacteroidota</taxon>
        <taxon>Saprospiria</taxon>
        <taxon>Saprospirales</taxon>
        <taxon>Lewinellaceae</taxon>
        <taxon>Neolewinella</taxon>
    </lineage>
</organism>
<dbReference type="Pfam" id="PF02826">
    <property type="entry name" value="2-Hacid_dh_C"/>
    <property type="match status" value="1"/>
</dbReference>
<dbReference type="RefSeq" id="WP_183496739.1">
    <property type="nucleotide sequence ID" value="NZ_JACIFF010000008.1"/>
</dbReference>
<dbReference type="GO" id="GO:0016618">
    <property type="term" value="F:hydroxypyruvate reductase [NAD(P)H] activity"/>
    <property type="evidence" value="ECO:0007669"/>
    <property type="project" value="TreeGrafter"/>
</dbReference>
<feature type="domain" description="D-isomer specific 2-hydroxyacid dehydrogenase NAD-binding" evidence="3">
    <location>
        <begin position="102"/>
        <end position="266"/>
    </location>
</feature>
<dbReference type="PROSITE" id="PS00670">
    <property type="entry name" value="D_2_HYDROXYACID_DH_2"/>
    <property type="match status" value="1"/>
</dbReference>
<accession>A0A840E987</accession>
<dbReference type="GO" id="GO:0005829">
    <property type="term" value="C:cytosol"/>
    <property type="evidence" value="ECO:0007669"/>
    <property type="project" value="TreeGrafter"/>
</dbReference>
<keyword evidence="5" id="KW-1185">Reference proteome</keyword>
<comment type="caution">
    <text evidence="4">The sequence shown here is derived from an EMBL/GenBank/DDBJ whole genome shotgun (WGS) entry which is preliminary data.</text>
</comment>
<evidence type="ECO:0000259" key="3">
    <source>
        <dbReference type="Pfam" id="PF02826"/>
    </source>
</evidence>
<name>A0A840E987_9BACT</name>
<evidence type="ECO:0000256" key="1">
    <source>
        <dbReference type="ARBA" id="ARBA00023002"/>
    </source>
</evidence>
<dbReference type="PANTHER" id="PTHR10996">
    <property type="entry name" value="2-HYDROXYACID DEHYDROGENASE-RELATED"/>
    <property type="match status" value="1"/>
</dbReference>
<protein>
    <submittedName>
        <fullName evidence="4">Phosphoglycerate dehydrogenase-like enzyme</fullName>
    </submittedName>
</protein>
<evidence type="ECO:0000313" key="5">
    <source>
        <dbReference type="Proteomes" id="UP000576209"/>
    </source>
</evidence>
<dbReference type="SUPFAM" id="SSF51735">
    <property type="entry name" value="NAD(P)-binding Rossmann-fold domains"/>
    <property type="match status" value="1"/>
</dbReference>
<dbReference type="Gene3D" id="3.40.50.720">
    <property type="entry name" value="NAD(P)-binding Rossmann-like Domain"/>
    <property type="match status" value="2"/>
</dbReference>
<dbReference type="GO" id="GO:0030267">
    <property type="term" value="F:glyoxylate reductase (NADPH) activity"/>
    <property type="evidence" value="ECO:0007669"/>
    <property type="project" value="TreeGrafter"/>
</dbReference>
<dbReference type="PANTHER" id="PTHR10996:SF178">
    <property type="entry name" value="2-HYDROXYACID DEHYDROGENASE YGL185C-RELATED"/>
    <property type="match status" value="1"/>
</dbReference>
<reference evidence="4 5" key="1">
    <citation type="submission" date="2020-08" db="EMBL/GenBank/DDBJ databases">
        <title>Genomic Encyclopedia of Type Strains, Phase IV (KMG-IV): sequencing the most valuable type-strain genomes for metagenomic binning, comparative biology and taxonomic classification.</title>
        <authorList>
            <person name="Goeker M."/>
        </authorList>
    </citation>
    <scope>NUCLEOTIDE SEQUENCE [LARGE SCALE GENOMIC DNA]</scope>
    <source>
        <strain evidence="4 5">DSM 105137</strain>
    </source>
</reference>
<dbReference type="SUPFAM" id="SSF52283">
    <property type="entry name" value="Formate/glycerate dehydrogenase catalytic domain-like"/>
    <property type="match status" value="1"/>
</dbReference>
<dbReference type="InterPro" id="IPR029753">
    <property type="entry name" value="D-isomer_DH_CS"/>
</dbReference>